<proteinExistence type="predicted"/>
<gene>
    <name evidence="1" type="ORF">Athai_03000</name>
</gene>
<protein>
    <submittedName>
        <fullName evidence="1">Uncharacterized protein</fullName>
    </submittedName>
</protein>
<dbReference type="EMBL" id="AP023355">
    <property type="protein sequence ID" value="BCJ32797.1"/>
    <property type="molecule type" value="Genomic_DNA"/>
</dbReference>
<organism evidence="1 2">
    <name type="scientific">Actinocatenispora thailandica</name>
    <dbReference type="NCBI Taxonomy" id="227318"/>
    <lineage>
        <taxon>Bacteria</taxon>
        <taxon>Bacillati</taxon>
        <taxon>Actinomycetota</taxon>
        <taxon>Actinomycetes</taxon>
        <taxon>Micromonosporales</taxon>
        <taxon>Micromonosporaceae</taxon>
        <taxon>Actinocatenispora</taxon>
    </lineage>
</organism>
<evidence type="ECO:0000313" key="1">
    <source>
        <dbReference type="EMBL" id="BCJ32797.1"/>
    </source>
</evidence>
<dbReference type="Proteomes" id="UP000611640">
    <property type="component" value="Chromosome"/>
</dbReference>
<name>A0A7R7HUE3_9ACTN</name>
<accession>A0A7R7HUE3</accession>
<keyword evidence="2" id="KW-1185">Reference proteome</keyword>
<dbReference type="KEGG" id="atl:Athai_03000"/>
<dbReference type="RefSeq" id="WP_203959789.1">
    <property type="nucleotide sequence ID" value="NZ_AP023355.1"/>
</dbReference>
<evidence type="ECO:0000313" key="2">
    <source>
        <dbReference type="Proteomes" id="UP000611640"/>
    </source>
</evidence>
<sequence length="100" mass="10925">MGGVLRSIDHGRIADHGKEIRREVATKLEKAGETLNKVYNLDGGAFSITGTACGVAYPGALQFAFNTLRTHIRQANGFADKLDATAKNWQLCEEKNTFEV</sequence>
<dbReference type="AlphaFoldDB" id="A0A7R7HUE3"/>
<reference evidence="1 2" key="1">
    <citation type="submission" date="2020-08" db="EMBL/GenBank/DDBJ databases">
        <title>Whole genome shotgun sequence of Actinocatenispora thailandica NBRC 105041.</title>
        <authorList>
            <person name="Komaki H."/>
            <person name="Tamura T."/>
        </authorList>
    </citation>
    <scope>NUCLEOTIDE SEQUENCE [LARGE SCALE GENOMIC DNA]</scope>
    <source>
        <strain evidence="1 2">NBRC 105041</strain>
    </source>
</reference>